<dbReference type="SUPFAM" id="SSF55811">
    <property type="entry name" value="Nudix"/>
    <property type="match status" value="1"/>
</dbReference>
<dbReference type="CDD" id="cd04692">
    <property type="entry name" value="NUDIX_Hydrolase"/>
    <property type="match status" value="1"/>
</dbReference>
<dbReference type="STRING" id="69332.A0A388K4V7"/>
<dbReference type="Proteomes" id="UP000265515">
    <property type="component" value="Unassembled WGS sequence"/>
</dbReference>
<dbReference type="Gene3D" id="3.90.79.10">
    <property type="entry name" value="Nucleoside Triphosphate Pyrophosphohydrolase"/>
    <property type="match status" value="1"/>
</dbReference>
<feature type="domain" description="Nudix hydrolase" evidence="1">
    <location>
        <begin position="30"/>
        <end position="172"/>
    </location>
</feature>
<proteinExistence type="predicted"/>
<accession>A0A388K4V7</accession>
<dbReference type="GO" id="GO:0004452">
    <property type="term" value="F:isopentenyl-diphosphate delta-isomerase activity"/>
    <property type="evidence" value="ECO:0007669"/>
    <property type="project" value="TreeGrafter"/>
</dbReference>
<dbReference type="Gramene" id="GBG65049">
    <property type="protein sequence ID" value="GBG65049"/>
    <property type="gene ID" value="CBR_g49119"/>
</dbReference>
<dbReference type="PROSITE" id="PS51462">
    <property type="entry name" value="NUDIX"/>
    <property type="match status" value="1"/>
</dbReference>
<evidence type="ECO:0000313" key="3">
    <source>
        <dbReference type="Proteomes" id="UP000265515"/>
    </source>
</evidence>
<gene>
    <name evidence="2" type="ORF">CBR_g49119</name>
</gene>
<dbReference type="InterPro" id="IPR000086">
    <property type="entry name" value="NUDIX_hydrolase_dom"/>
</dbReference>
<protein>
    <recommendedName>
        <fullName evidence="1">Nudix hydrolase domain-containing protein</fullName>
    </recommendedName>
</protein>
<name>A0A388K4V7_CHABU</name>
<evidence type="ECO:0000259" key="1">
    <source>
        <dbReference type="PROSITE" id="PS51462"/>
    </source>
</evidence>
<dbReference type="InterPro" id="IPR015797">
    <property type="entry name" value="NUDIX_hydrolase-like_dom_sf"/>
</dbReference>
<dbReference type="PANTHER" id="PTHR10885:SF20">
    <property type="entry name" value="NUDIX HYDROLASE DOMAIN-CONTAINING PROTEIN"/>
    <property type="match status" value="1"/>
</dbReference>
<dbReference type="GO" id="GO:0009240">
    <property type="term" value="P:isopentenyl diphosphate biosynthetic process"/>
    <property type="evidence" value="ECO:0007669"/>
    <property type="project" value="TreeGrafter"/>
</dbReference>
<dbReference type="EMBL" id="BFEA01000057">
    <property type="protein sequence ID" value="GBG65049.1"/>
    <property type="molecule type" value="Genomic_DNA"/>
</dbReference>
<comment type="caution">
    <text evidence="2">The sequence shown here is derived from an EMBL/GenBank/DDBJ whole genome shotgun (WGS) entry which is preliminary data.</text>
</comment>
<organism evidence="2 3">
    <name type="scientific">Chara braunii</name>
    <name type="common">Braun's stonewort</name>
    <dbReference type="NCBI Taxonomy" id="69332"/>
    <lineage>
        <taxon>Eukaryota</taxon>
        <taxon>Viridiplantae</taxon>
        <taxon>Streptophyta</taxon>
        <taxon>Charophyceae</taxon>
        <taxon>Charales</taxon>
        <taxon>Characeae</taxon>
        <taxon>Chara</taxon>
    </lineage>
</organism>
<dbReference type="AlphaFoldDB" id="A0A388K4V7"/>
<dbReference type="OrthoDB" id="510307at2759"/>
<reference evidence="2 3" key="1">
    <citation type="journal article" date="2018" name="Cell">
        <title>The Chara Genome: Secondary Complexity and Implications for Plant Terrestrialization.</title>
        <authorList>
            <person name="Nishiyama T."/>
            <person name="Sakayama H."/>
            <person name="Vries J.D."/>
            <person name="Buschmann H."/>
            <person name="Saint-Marcoux D."/>
            <person name="Ullrich K.K."/>
            <person name="Haas F.B."/>
            <person name="Vanderstraeten L."/>
            <person name="Becker D."/>
            <person name="Lang D."/>
            <person name="Vosolsobe S."/>
            <person name="Rombauts S."/>
            <person name="Wilhelmsson P.K.I."/>
            <person name="Janitza P."/>
            <person name="Kern R."/>
            <person name="Heyl A."/>
            <person name="Rumpler F."/>
            <person name="Villalobos L.I.A.C."/>
            <person name="Clay J.M."/>
            <person name="Skokan R."/>
            <person name="Toyoda A."/>
            <person name="Suzuki Y."/>
            <person name="Kagoshima H."/>
            <person name="Schijlen E."/>
            <person name="Tajeshwar N."/>
            <person name="Catarino B."/>
            <person name="Hetherington A.J."/>
            <person name="Saltykova A."/>
            <person name="Bonnot C."/>
            <person name="Breuninger H."/>
            <person name="Symeonidi A."/>
            <person name="Radhakrishnan G.V."/>
            <person name="Van Nieuwerburgh F."/>
            <person name="Deforce D."/>
            <person name="Chang C."/>
            <person name="Karol K.G."/>
            <person name="Hedrich R."/>
            <person name="Ulvskov P."/>
            <person name="Glockner G."/>
            <person name="Delwiche C.F."/>
            <person name="Petrasek J."/>
            <person name="Van de Peer Y."/>
            <person name="Friml J."/>
            <person name="Beilby M."/>
            <person name="Dolan L."/>
            <person name="Kohara Y."/>
            <person name="Sugano S."/>
            <person name="Fujiyama A."/>
            <person name="Delaux P.-M."/>
            <person name="Quint M."/>
            <person name="TheiBen G."/>
            <person name="Hagemann M."/>
            <person name="Harholt J."/>
            <person name="Dunand C."/>
            <person name="Zachgo S."/>
            <person name="Langdale J."/>
            <person name="Maumus F."/>
            <person name="Straeten D.V.D."/>
            <person name="Gould S.B."/>
            <person name="Rensing S.A."/>
        </authorList>
    </citation>
    <scope>NUCLEOTIDE SEQUENCE [LARGE SCALE GENOMIC DNA]</scope>
    <source>
        <strain evidence="2 3">S276</strain>
    </source>
</reference>
<evidence type="ECO:0000313" key="2">
    <source>
        <dbReference type="EMBL" id="GBG65049.1"/>
    </source>
</evidence>
<sequence length="250" mass="28616">MFLGWATAVDDGATRLPIDSTRHLVHRDGDYHQATHVWLFAECTKELLLQLRAADKDSYGNMWDISSAGHISAGDTSLTTARRELNEELGVTLPASAFEYLFKYLDQSCTNNGSFINNEFADVYLVTTPEPIPRTAFTLQKSEVADVKYMHFKDYEAALLAHDPHYVPQSLDRGYHQLFDILRQRYEGDEQERVKSLKAKLSRYEPVKLAADVSSLSLGDRQALRNLVLAAQVIEKIFVEQVRLWFRLWM</sequence>
<dbReference type="GO" id="GO:0005737">
    <property type="term" value="C:cytoplasm"/>
    <property type="evidence" value="ECO:0007669"/>
    <property type="project" value="TreeGrafter"/>
</dbReference>
<dbReference type="PANTHER" id="PTHR10885">
    <property type="entry name" value="ISOPENTENYL-DIPHOSPHATE DELTA-ISOMERASE"/>
    <property type="match status" value="1"/>
</dbReference>
<dbReference type="OMA" id="SCATRIH"/>
<dbReference type="Pfam" id="PF00293">
    <property type="entry name" value="NUDIX"/>
    <property type="match status" value="1"/>
</dbReference>
<keyword evidence="3" id="KW-1185">Reference proteome</keyword>